<evidence type="ECO:0000256" key="1">
    <source>
        <dbReference type="ARBA" id="ARBA00001231"/>
    </source>
</evidence>
<dbReference type="Proteomes" id="UP000007947">
    <property type="component" value="Chromosome"/>
</dbReference>
<evidence type="ECO:0000259" key="6">
    <source>
        <dbReference type="Pfam" id="PF00933"/>
    </source>
</evidence>
<dbReference type="InterPro" id="IPR019800">
    <property type="entry name" value="Glyco_hydro_3_AS"/>
</dbReference>
<dbReference type="STRING" id="1032480.MLP_00980"/>
<sequence>MIENDVQCVLDAMRRPPFALDDEAIAWVESTLARLSQDEKIGQLFCNILGSFDRDAFVASLEVCKPGGLMYVPGDAEAEVEFSNLLRDVLNVPPLIAANLEKGGNGIVNGGVSFGSPTAVAATGDVAMAARLGDVCGAEGAAVGANWAFAPIIDIDYNFRNPITNLRTFGSDPERVRDMGVAYVEAVQAHGVAASIKHFPGDGRDELDQHLVTTVNDLSVEDWDATYGQAYRASIEAGAMTVMVAHIQQPDYSRKLRPGIKDEDILPASLAPELMGDLLRGELGFNGLTVTDASTMAGFTIPMARSKSVPGAIAAGADMFLFARNLEEDVAFMRAGVEDGTISPGRFDSAVARVLGLKAALGLHRATAPLSAQAAREVVGREQHQQWTAECADRSITLVKEQAGLLPLSPQTHQRILFIPLEDESSASYGVRVGACEEVRQLLVAEGFEATPYVAPTSFDAGPTTDVIDEYDAIVYVANISTQIAENTVRITWAQPMGANAPHFAASVPTIFISLENPYHLLDVPRVKTFINTYGSTPTILKSLVDKLTGRSAFTGVSPADPFCGRWDTRL</sequence>
<dbReference type="PRINTS" id="PR00133">
    <property type="entry name" value="GLHYDRLASE3"/>
</dbReference>
<evidence type="ECO:0000256" key="4">
    <source>
        <dbReference type="ARBA" id="ARBA00022801"/>
    </source>
</evidence>
<dbReference type="PANTHER" id="PTHR30480:SF13">
    <property type="entry name" value="BETA-HEXOSAMINIDASE"/>
    <property type="match status" value="1"/>
</dbReference>
<keyword evidence="8" id="KW-1185">Reference proteome</keyword>
<dbReference type="EC" id="3.2.1.52" evidence="3"/>
<dbReference type="EMBL" id="AP012204">
    <property type="protein sequence ID" value="BAK33112.1"/>
    <property type="molecule type" value="Genomic_DNA"/>
</dbReference>
<evidence type="ECO:0000313" key="8">
    <source>
        <dbReference type="Proteomes" id="UP000007947"/>
    </source>
</evidence>
<evidence type="ECO:0000256" key="2">
    <source>
        <dbReference type="ARBA" id="ARBA00005336"/>
    </source>
</evidence>
<dbReference type="eggNOG" id="COG1472">
    <property type="taxonomic scope" value="Bacteria"/>
</dbReference>
<dbReference type="GO" id="GO:0005975">
    <property type="term" value="P:carbohydrate metabolic process"/>
    <property type="evidence" value="ECO:0007669"/>
    <property type="project" value="InterPro"/>
</dbReference>
<dbReference type="SUPFAM" id="SSF51445">
    <property type="entry name" value="(Trans)glycosidases"/>
    <property type="match status" value="1"/>
</dbReference>
<dbReference type="InterPro" id="IPR017853">
    <property type="entry name" value="GH"/>
</dbReference>
<dbReference type="Gene3D" id="3.20.20.300">
    <property type="entry name" value="Glycoside hydrolase, family 3, N-terminal domain"/>
    <property type="match status" value="1"/>
</dbReference>
<evidence type="ECO:0000313" key="7">
    <source>
        <dbReference type="EMBL" id="BAK33112.1"/>
    </source>
</evidence>
<dbReference type="PANTHER" id="PTHR30480">
    <property type="entry name" value="BETA-HEXOSAMINIDASE-RELATED"/>
    <property type="match status" value="1"/>
</dbReference>
<dbReference type="HOGENOM" id="CLU_008392_5_3_11"/>
<dbReference type="PROSITE" id="PS00775">
    <property type="entry name" value="GLYCOSYL_HYDROL_F3"/>
    <property type="match status" value="1"/>
</dbReference>
<keyword evidence="5 7" id="KW-0326">Glycosidase</keyword>
<feature type="domain" description="Glycoside hydrolase family 3 N-terminal" evidence="6">
    <location>
        <begin position="83"/>
        <end position="356"/>
    </location>
</feature>
<dbReference type="InterPro" id="IPR001764">
    <property type="entry name" value="Glyco_hydro_3_N"/>
</dbReference>
<dbReference type="GO" id="GO:0004563">
    <property type="term" value="F:beta-N-acetylhexosaminidase activity"/>
    <property type="evidence" value="ECO:0007669"/>
    <property type="project" value="UniProtKB-EC"/>
</dbReference>
<comment type="similarity">
    <text evidence="2">Belongs to the glycosyl hydrolase 3 family.</text>
</comment>
<dbReference type="InterPro" id="IPR050226">
    <property type="entry name" value="NagZ_Beta-hexosaminidase"/>
</dbReference>
<gene>
    <name evidence="7" type="ordered locus">MLP_00980</name>
</gene>
<comment type="catalytic activity">
    <reaction evidence="1">
        <text>Hydrolysis of terminal non-reducing N-acetyl-D-hexosamine residues in N-acetyl-beta-D-hexosaminides.</text>
        <dbReference type="EC" id="3.2.1.52"/>
    </reaction>
</comment>
<name>F5XGK5_MICPN</name>
<organism evidence="7 8">
    <name type="scientific">Microlunatus phosphovorus (strain ATCC 700054 / DSM 10555 / JCM 9379 / NBRC 101784 / NCIMB 13414 / VKM Ac-1990 / NM-1)</name>
    <dbReference type="NCBI Taxonomy" id="1032480"/>
    <lineage>
        <taxon>Bacteria</taxon>
        <taxon>Bacillati</taxon>
        <taxon>Actinomycetota</taxon>
        <taxon>Actinomycetes</taxon>
        <taxon>Propionibacteriales</taxon>
        <taxon>Propionibacteriaceae</taxon>
        <taxon>Microlunatus</taxon>
    </lineage>
</organism>
<dbReference type="KEGG" id="mph:MLP_00980"/>
<accession>F5XGK5</accession>
<dbReference type="InterPro" id="IPR036962">
    <property type="entry name" value="Glyco_hydro_3_N_sf"/>
</dbReference>
<dbReference type="AlphaFoldDB" id="F5XGK5"/>
<protein>
    <recommendedName>
        <fullName evidence="3">beta-N-acetylhexosaminidase</fullName>
        <ecNumber evidence="3">3.2.1.52</ecNumber>
    </recommendedName>
</protein>
<evidence type="ECO:0000256" key="3">
    <source>
        <dbReference type="ARBA" id="ARBA00012663"/>
    </source>
</evidence>
<proteinExistence type="inferred from homology"/>
<keyword evidence="4 7" id="KW-0378">Hydrolase</keyword>
<dbReference type="Pfam" id="PF00933">
    <property type="entry name" value="Glyco_hydro_3"/>
    <property type="match status" value="1"/>
</dbReference>
<dbReference type="GO" id="GO:0009254">
    <property type="term" value="P:peptidoglycan turnover"/>
    <property type="evidence" value="ECO:0007669"/>
    <property type="project" value="TreeGrafter"/>
</dbReference>
<dbReference type="Gene3D" id="3.40.50.1700">
    <property type="entry name" value="Glycoside hydrolase family 3 C-terminal domain"/>
    <property type="match status" value="1"/>
</dbReference>
<evidence type="ECO:0000256" key="5">
    <source>
        <dbReference type="ARBA" id="ARBA00023295"/>
    </source>
</evidence>
<dbReference type="InterPro" id="IPR036881">
    <property type="entry name" value="Glyco_hydro_3_C_sf"/>
</dbReference>
<reference evidence="7 8" key="1">
    <citation type="submission" date="2011-05" db="EMBL/GenBank/DDBJ databases">
        <title>Whole genome sequence of Microlunatus phosphovorus NM-1.</title>
        <authorList>
            <person name="Hosoyama A."/>
            <person name="Sasaki K."/>
            <person name="Harada T."/>
            <person name="Igarashi R."/>
            <person name="Kawakoshi A."/>
            <person name="Sasagawa M."/>
            <person name="Fukada J."/>
            <person name="Nakamura S."/>
            <person name="Katano Y."/>
            <person name="Hanada S."/>
            <person name="Kamagata Y."/>
            <person name="Nakamura N."/>
            <person name="Yamazaki S."/>
            <person name="Fujita N."/>
        </authorList>
    </citation>
    <scope>NUCLEOTIDE SEQUENCE [LARGE SCALE GENOMIC DNA]</scope>
    <source>
        <strain evidence="8">ATCC 700054 / DSM 10555 / JCM 9379 / NBRC 101784 / NCIMB 13414 / VKM Ac-1990 / NM-1</strain>
    </source>
</reference>